<dbReference type="EMBL" id="CAJFDI010000005">
    <property type="protein sequence ID" value="CAD5230564.1"/>
    <property type="molecule type" value="Genomic_DNA"/>
</dbReference>
<dbReference type="Proteomes" id="UP000659654">
    <property type="component" value="Unassembled WGS sequence"/>
</dbReference>
<feature type="compositionally biased region" description="Basic and acidic residues" evidence="1">
    <location>
        <begin position="102"/>
        <end position="117"/>
    </location>
</feature>
<sequence>MSESDQKPKKKPAPAPSARRSSGMLKTKEVTEIPMDRRLLKSYTGTSEYRREFYDVWVKPATNCGDEAAIQTAVIQCKKCNMLMRNEGGHIKNHVIHTCAARKDRQPKVGRAKDALKPSENQQKPEPPAHSTANISPLPAMIRSSPEAKCENLDPNADQNFDMTNFFKEQALLMLVNSALAQNSLNNNVEVEQGQKRKISENLERETKRPRMSTITRRKMRQNMLRTKDMEKISRDRYVLRSYTGTSEYRKQFYDVWIKNSAEEPDEAAVETAVIQCKNCSRIMSNEGGHIKSHVQSACKGQPDSRTSPKSVQSAPNTPPCPPDDNNAVLQLLLLQQLSQLQSQGQIYEKKSPQELLARLLNPDPAPSLFPLSPFTSLLGTQF</sequence>
<name>A0A1I7RXC1_BURXY</name>
<reference evidence="6" key="1">
    <citation type="submission" date="2016-11" db="UniProtKB">
        <authorList>
            <consortium name="WormBaseParasite"/>
        </authorList>
    </citation>
    <scope>IDENTIFICATION</scope>
</reference>
<reference evidence="3" key="2">
    <citation type="submission" date="2020-08" db="EMBL/GenBank/DDBJ databases">
        <authorList>
            <person name="Kikuchi T."/>
        </authorList>
    </citation>
    <scope>NUCLEOTIDE SEQUENCE</scope>
    <source>
        <strain evidence="2">Ka4C1</strain>
    </source>
</reference>
<evidence type="ECO:0000313" key="6">
    <source>
        <dbReference type="WBParaSite" id="BXY_0538600.1"/>
    </source>
</evidence>
<evidence type="ECO:0000313" key="4">
    <source>
        <dbReference type="Proteomes" id="UP000095284"/>
    </source>
</evidence>
<feature type="compositionally biased region" description="Polar residues" evidence="1">
    <location>
        <begin position="304"/>
        <end position="315"/>
    </location>
</feature>
<feature type="region of interest" description="Disordered" evidence="1">
    <location>
        <begin position="293"/>
        <end position="326"/>
    </location>
</feature>
<proteinExistence type="predicted"/>
<gene>
    <name evidence="2" type="ORF">BXYJ_LOCUS11050</name>
</gene>
<keyword evidence="5" id="KW-1185">Reference proteome</keyword>
<dbReference type="Proteomes" id="UP000095284">
    <property type="component" value="Unplaced"/>
</dbReference>
<feature type="region of interest" description="Disordered" evidence="1">
    <location>
        <begin position="1"/>
        <end position="28"/>
    </location>
</feature>
<feature type="region of interest" description="Disordered" evidence="1">
    <location>
        <begin position="102"/>
        <end position="136"/>
    </location>
</feature>
<dbReference type="Proteomes" id="UP000582659">
    <property type="component" value="Unassembled WGS sequence"/>
</dbReference>
<dbReference type="WBParaSite" id="BXY_0538600.1">
    <property type="protein sequence ID" value="BXY_0538600.1"/>
    <property type="gene ID" value="BXY_0538600"/>
</dbReference>
<evidence type="ECO:0000313" key="5">
    <source>
        <dbReference type="Proteomes" id="UP000659654"/>
    </source>
</evidence>
<protein>
    <submittedName>
        <fullName evidence="2">(pine wood nematode) hypothetical protein</fullName>
    </submittedName>
</protein>
<evidence type="ECO:0000256" key="1">
    <source>
        <dbReference type="SAM" id="MobiDB-lite"/>
    </source>
</evidence>
<evidence type="ECO:0000313" key="3">
    <source>
        <dbReference type="EMBL" id="CAG9121550.1"/>
    </source>
</evidence>
<accession>A0A1I7RXC1</accession>
<evidence type="ECO:0000313" key="2">
    <source>
        <dbReference type="EMBL" id="CAD5230564.1"/>
    </source>
</evidence>
<dbReference type="PANTHER" id="PTHR37432">
    <property type="entry name" value="PROTEIN CBG21304"/>
    <property type="match status" value="1"/>
</dbReference>
<organism evidence="4 6">
    <name type="scientific">Bursaphelenchus xylophilus</name>
    <name type="common">Pinewood nematode worm</name>
    <name type="synonym">Aphelenchoides xylophilus</name>
    <dbReference type="NCBI Taxonomy" id="6326"/>
    <lineage>
        <taxon>Eukaryota</taxon>
        <taxon>Metazoa</taxon>
        <taxon>Ecdysozoa</taxon>
        <taxon>Nematoda</taxon>
        <taxon>Chromadorea</taxon>
        <taxon>Rhabditida</taxon>
        <taxon>Tylenchina</taxon>
        <taxon>Tylenchomorpha</taxon>
        <taxon>Aphelenchoidea</taxon>
        <taxon>Aphelenchoididae</taxon>
        <taxon>Bursaphelenchus</taxon>
    </lineage>
</organism>
<dbReference type="EMBL" id="CAJFCV020000005">
    <property type="protein sequence ID" value="CAG9121550.1"/>
    <property type="molecule type" value="Genomic_DNA"/>
</dbReference>
<dbReference type="OrthoDB" id="10482753at2759"/>
<dbReference type="AlphaFoldDB" id="A0A1I7RXC1"/>
<dbReference type="PANTHER" id="PTHR37432:SF1">
    <property type="entry name" value="HAT C-TERMINAL DIMERISATION DOMAIN-CONTAINING PROTEIN-RELATED"/>
    <property type="match status" value="1"/>
</dbReference>